<reference evidence="4" key="1">
    <citation type="submission" date="2018-08" db="EMBL/GenBank/DDBJ databases">
        <title>Thalassotalea euphylliae genome.</title>
        <authorList>
            <person name="Summers S."/>
            <person name="Rice S.A."/>
            <person name="Freckelton M.L."/>
            <person name="Nedved B.T."/>
            <person name="Hadfield M.G."/>
        </authorList>
    </citation>
    <scope>NUCLEOTIDE SEQUENCE [LARGE SCALE GENOMIC DNA]</scope>
    <source>
        <strain evidence="4">H3</strain>
    </source>
</reference>
<accession>A0A3E0TJ17</accession>
<gene>
    <name evidence="3" type="ORF">DXX94_00015</name>
    <name evidence="2" type="ORF">DXX94_19090</name>
</gene>
<feature type="domain" description="Integrase catalytic" evidence="1">
    <location>
        <begin position="11"/>
        <end position="36"/>
    </location>
</feature>
<reference evidence="2" key="2">
    <citation type="submission" date="2018-08" db="EMBL/GenBank/DDBJ databases">
        <authorList>
            <person name="Ferrada E.E."/>
            <person name="Latorre B.A."/>
        </authorList>
    </citation>
    <scope>NUCLEOTIDE SEQUENCE</scope>
    <source>
        <strain evidence="2">H3</strain>
    </source>
</reference>
<proteinExistence type="predicted"/>
<dbReference type="Proteomes" id="UP000256899">
    <property type="component" value="Unassembled WGS sequence"/>
</dbReference>
<protein>
    <recommendedName>
        <fullName evidence="1">Integrase catalytic domain-containing protein</fullName>
    </recommendedName>
</protein>
<evidence type="ECO:0000313" key="3">
    <source>
        <dbReference type="EMBL" id="REL29242.1"/>
    </source>
</evidence>
<evidence type="ECO:0000259" key="1">
    <source>
        <dbReference type="Pfam" id="PF13683"/>
    </source>
</evidence>
<dbReference type="GO" id="GO:0015074">
    <property type="term" value="P:DNA integration"/>
    <property type="evidence" value="ECO:0007669"/>
    <property type="project" value="InterPro"/>
</dbReference>
<evidence type="ECO:0000313" key="4">
    <source>
        <dbReference type="Proteomes" id="UP000256899"/>
    </source>
</evidence>
<dbReference type="InterPro" id="IPR012337">
    <property type="entry name" value="RNaseH-like_sf"/>
</dbReference>
<evidence type="ECO:0000313" key="2">
    <source>
        <dbReference type="EMBL" id="REL24443.1"/>
    </source>
</evidence>
<dbReference type="Pfam" id="PF13683">
    <property type="entry name" value="rve_3"/>
    <property type="match status" value="1"/>
</dbReference>
<dbReference type="EMBL" id="QUOT01000001">
    <property type="protein sequence ID" value="REL29242.1"/>
    <property type="molecule type" value="Genomic_DNA"/>
</dbReference>
<dbReference type="RefSeq" id="WP_116013039.1">
    <property type="nucleotide sequence ID" value="NZ_QUOT01000001.1"/>
</dbReference>
<organism evidence="2 4">
    <name type="scientific">Thalassotalea euphylliae</name>
    <dbReference type="NCBI Taxonomy" id="1655234"/>
    <lineage>
        <taxon>Bacteria</taxon>
        <taxon>Pseudomonadati</taxon>
        <taxon>Pseudomonadota</taxon>
        <taxon>Gammaproteobacteria</taxon>
        <taxon>Alteromonadales</taxon>
        <taxon>Colwelliaceae</taxon>
        <taxon>Thalassotalea</taxon>
    </lineage>
</organism>
<dbReference type="EMBL" id="QUOT01000002">
    <property type="protein sequence ID" value="REL24443.1"/>
    <property type="molecule type" value="Genomic_DNA"/>
</dbReference>
<dbReference type="AlphaFoldDB" id="A0A3E0TJ17"/>
<name>A0A3E0TJ17_9GAMM</name>
<keyword evidence="4" id="KW-1185">Reference proteome</keyword>
<sequence length="44" mass="5242">MVKPSDRKRIASHLIDKWREHYNHVRPHSSLNYLSPVEFAKRAA</sequence>
<dbReference type="SUPFAM" id="SSF53098">
    <property type="entry name" value="Ribonuclease H-like"/>
    <property type="match status" value="1"/>
</dbReference>
<dbReference type="InterPro" id="IPR001584">
    <property type="entry name" value="Integrase_cat-core"/>
</dbReference>
<comment type="caution">
    <text evidence="2">The sequence shown here is derived from an EMBL/GenBank/DDBJ whole genome shotgun (WGS) entry which is preliminary data.</text>
</comment>